<evidence type="ECO:0008006" key="3">
    <source>
        <dbReference type="Google" id="ProtNLM"/>
    </source>
</evidence>
<proteinExistence type="predicted"/>
<dbReference type="InterPro" id="IPR019734">
    <property type="entry name" value="TPR_rpt"/>
</dbReference>
<dbReference type="Gene3D" id="1.25.40.10">
    <property type="entry name" value="Tetratricopeptide repeat domain"/>
    <property type="match status" value="1"/>
</dbReference>
<accession>A0A6L9MUZ7</accession>
<name>A0A6L9MUZ7_9ALTE</name>
<evidence type="ECO:0000313" key="2">
    <source>
        <dbReference type="Proteomes" id="UP000478837"/>
    </source>
</evidence>
<dbReference type="RefSeq" id="WP_163111949.1">
    <property type="nucleotide sequence ID" value="NZ_JAAAWP010000006.1"/>
</dbReference>
<protein>
    <recommendedName>
        <fullName evidence="3">TolB amino-terminal domain-containing protein</fullName>
    </recommendedName>
</protein>
<comment type="caution">
    <text evidence="1">The sequence shown here is derived from an EMBL/GenBank/DDBJ whole genome shotgun (WGS) entry which is preliminary data.</text>
</comment>
<dbReference type="InterPro" id="IPR011990">
    <property type="entry name" value="TPR-like_helical_dom_sf"/>
</dbReference>
<dbReference type="Gene3D" id="3.40.50.10610">
    <property type="entry name" value="ABC-type transport auxiliary lipoprotein component"/>
    <property type="match status" value="1"/>
</dbReference>
<keyword evidence="2" id="KW-1185">Reference proteome</keyword>
<gene>
    <name evidence="1" type="ORF">GTW09_11140</name>
</gene>
<sequence>MLLIAYVAVDKIWLSTSPATAKPASVSSAAENQSVSANENEPAASSELLAQNVEADSQAEEVKVLAVLPFLNLSTEDDQDIFVDGLTEELLNTLVRIRELKVLGRTSSFAYKGVNKDLKIIANELDADYLIEGSVRKSGNNLRITVQLIEAETGSHLFSDNFDRTLKDIFTLQEEVSDQVAAALKLNLIHKDDRYSAALDKLSYIEVEQLVKARALANRRTSEGIKQAINILEELLQKYPDAPAILGLGAYVAMMEVSFTENASTSEEDRTAMAERTLELDPLNRDALFTLAVTYDDYEYLVTKAQQLYRKAIRAYPYDSYFIKGYILTLISSFTPCEQINENVSNLDISGAEKTLQNQIRYLILKCLEPGKAKKFFATAATEDVDFFTIPLDFEASFKKYKVLYEQNPNQRHIFSYITSLSFLEDHSTAQSLMSSIDMNSKGFWSTNTYLDTYFTPNQLPAIKFEELWERMQIKDHFELGSIYASILFDRAQKEEKLSELRKRFYELIPPENTLPQIHSVVGYALILKKLGENQEATARAHKALNVLRKYKKQYPESNQFYVLEWWELELLIIAKEYEQASALLESYSYRPDLVWFNIPALRYAYKDELGHPFFKEFFSQVELAKQKMREKLGVKL</sequence>
<dbReference type="EMBL" id="JAAAWP010000006">
    <property type="protein sequence ID" value="NDW22079.1"/>
    <property type="molecule type" value="Genomic_DNA"/>
</dbReference>
<reference evidence="1 2" key="1">
    <citation type="submission" date="2020-01" db="EMBL/GenBank/DDBJ databases">
        <title>Genomes of bacteria type strains.</title>
        <authorList>
            <person name="Chen J."/>
            <person name="Zhu S."/>
            <person name="Yang J."/>
        </authorList>
    </citation>
    <scope>NUCLEOTIDE SEQUENCE [LARGE SCALE GENOMIC DNA]</scope>
    <source>
        <strain evidence="1 2">LMG 22958</strain>
    </source>
</reference>
<organism evidence="1 2">
    <name type="scientific">Alteromonas hispanica</name>
    <dbReference type="NCBI Taxonomy" id="315421"/>
    <lineage>
        <taxon>Bacteria</taxon>
        <taxon>Pseudomonadati</taxon>
        <taxon>Pseudomonadota</taxon>
        <taxon>Gammaproteobacteria</taxon>
        <taxon>Alteromonadales</taxon>
        <taxon>Alteromonadaceae</taxon>
        <taxon>Alteromonas/Salinimonas group</taxon>
        <taxon>Alteromonas</taxon>
    </lineage>
</organism>
<dbReference type="Pfam" id="PF13174">
    <property type="entry name" value="TPR_6"/>
    <property type="match status" value="1"/>
</dbReference>
<dbReference type="Proteomes" id="UP000478837">
    <property type="component" value="Unassembled WGS sequence"/>
</dbReference>
<evidence type="ECO:0000313" key="1">
    <source>
        <dbReference type="EMBL" id="NDW22079.1"/>
    </source>
</evidence>
<dbReference type="AlphaFoldDB" id="A0A6L9MUZ7"/>